<dbReference type="RefSeq" id="XP_024750485.1">
    <property type="nucleotide sequence ID" value="XM_024897100.1"/>
</dbReference>
<reference evidence="3" key="1">
    <citation type="submission" date="2016-07" db="EMBL/GenBank/DDBJ databases">
        <title>Multiple horizontal gene transfer events from other fungi enriched the ability of initially mycotrophic Trichoderma (Ascomycota) to feed on dead plant biomass.</title>
        <authorList>
            <consortium name="DOE Joint Genome Institute"/>
            <person name="Atanasova L."/>
            <person name="Chenthamara K."/>
            <person name="Zhang J."/>
            <person name="Grujic M."/>
            <person name="Henrissat B."/>
            <person name="Kuo A."/>
            <person name="Aerts A."/>
            <person name="Salamov A."/>
            <person name="Lipzen A."/>
            <person name="Labutti K."/>
            <person name="Barry K."/>
            <person name="Miao Y."/>
            <person name="Rahimi M.J."/>
            <person name="Shen Q."/>
            <person name="Grigoriev I.V."/>
            <person name="Kubicek C.P."/>
            <person name="Druzhinina I.S."/>
        </authorList>
    </citation>
    <scope>NUCLEOTIDE SEQUENCE [LARGE SCALE GENOMIC DNA]</scope>
    <source>
        <strain evidence="3">TUCIM 6016</strain>
    </source>
</reference>
<gene>
    <name evidence="2" type="ORF">BBK36DRAFT_1199801</name>
</gene>
<feature type="region of interest" description="Disordered" evidence="1">
    <location>
        <begin position="140"/>
        <end position="176"/>
    </location>
</feature>
<protein>
    <submittedName>
        <fullName evidence="2">Uncharacterized protein</fullName>
    </submittedName>
</protein>
<evidence type="ECO:0000313" key="3">
    <source>
        <dbReference type="Proteomes" id="UP000241546"/>
    </source>
</evidence>
<organism evidence="2 3">
    <name type="scientific">Trichoderma citrinoviride</name>
    <dbReference type="NCBI Taxonomy" id="58853"/>
    <lineage>
        <taxon>Eukaryota</taxon>
        <taxon>Fungi</taxon>
        <taxon>Dikarya</taxon>
        <taxon>Ascomycota</taxon>
        <taxon>Pezizomycotina</taxon>
        <taxon>Sordariomycetes</taxon>
        <taxon>Hypocreomycetidae</taxon>
        <taxon>Hypocreales</taxon>
        <taxon>Hypocreaceae</taxon>
        <taxon>Trichoderma</taxon>
    </lineage>
</organism>
<evidence type="ECO:0000256" key="1">
    <source>
        <dbReference type="SAM" id="MobiDB-lite"/>
    </source>
</evidence>
<dbReference type="EMBL" id="KZ680212">
    <property type="protein sequence ID" value="PTB67165.1"/>
    <property type="molecule type" value="Genomic_DNA"/>
</dbReference>
<proteinExistence type="predicted"/>
<evidence type="ECO:0000313" key="2">
    <source>
        <dbReference type="EMBL" id="PTB67165.1"/>
    </source>
</evidence>
<name>A0A2T4BCY4_9HYPO</name>
<dbReference type="Proteomes" id="UP000241546">
    <property type="component" value="Unassembled WGS sequence"/>
</dbReference>
<sequence length="176" mass="19431">MSRKGKRDGARRSAISIWILMASRSEWLQRGAEGAAGEWCEQPREVACPCVMRGVCGVTADRRPCEVLGFVPSMAPCHGRDTGKSQWTIHGTARGAPSRVQAWVQVLAGLWEPELDKLQCGQRYLGEGMPWQWADSRSAIPGETAMPENGDQLSSAPEAAPLQRLPPWMDDLEDMR</sequence>
<dbReference type="AlphaFoldDB" id="A0A2T4BCY4"/>
<dbReference type="GeneID" id="36605218"/>
<accession>A0A2T4BCY4</accession>
<keyword evidence="3" id="KW-1185">Reference proteome</keyword>